<evidence type="ECO:0000313" key="1">
    <source>
        <dbReference type="EMBL" id="GAJ29718.1"/>
    </source>
</evidence>
<accession>A0A023D6E6</accession>
<dbReference type="GO" id="GO:0000287">
    <property type="term" value="F:magnesium ion binding"/>
    <property type="evidence" value="ECO:0007669"/>
    <property type="project" value="InterPro"/>
</dbReference>
<dbReference type="Proteomes" id="UP000019760">
    <property type="component" value="Unassembled WGS sequence"/>
</dbReference>
<dbReference type="AlphaFoldDB" id="A0A023D6E6"/>
<proteinExistence type="predicted"/>
<dbReference type="Gene3D" id="3.30.1330.70">
    <property type="entry name" value="Holliday junction resolvase RusA"/>
    <property type="match status" value="1"/>
</dbReference>
<gene>
    <name evidence="1" type="ORF">Amme_076_011</name>
</gene>
<dbReference type="GO" id="GO:0006281">
    <property type="term" value="P:DNA repair"/>
    <property type="evidence" value="ECO:0007669"/>
    <property type="project" value="InterPro"/>
</dbReference>
<keyword evidence="2" id="KW-1185">Reference proteome</keyword>
<sequence length="136" mass="15266">MRFTLPEPFPLLNVQQRKHYRRRAAEKRRTAALIASILGSERPAQPFERARIEVVRYSCGSPDTDGLFGGVKDLLDCLTTPSLRADGSVRNKYGIGVIVDDSPRHIDLDVRSVRCKRAEARTEIMVTEIVVAEVMA</sequence>
<reference evidence="1 2" key="2">
    <citation type="journal article" date="2014" name="FEMS Microbiol. Lett.">
        <title>Draft genomic DNA sequence of the facultatively methylotrophic bacterium Acidomonas methanolica type strain MB58.</title>
        <authorList>
            <person name="Higashiura N."/>
            <person name="Hadano H."/>
            <person name="Hirakawa H."/>
            <person name="Matsutani M."/>
            <person name="Takabe S."/>
            <person name="Matsushita K."/>
            <person name="Azuma Y."/>
        </authorList>
    </citation>
    <scope>NUCLEOTIDE SEQUENCE [LARGE SCALE GENOMIC DNA]</scope>
    <source>
        <strain evidence="1 2">MB58</strain>
    </source>
</reference>
<protein>
    <submittedName>
        <fullName evidence="1">Uncharacterized protein</fullName>
    </submittedName>
</protein>
<evidence type="ECO:0000313" key="2">
    <source>
        <dbReference type="Proteomes" id="UP000019760"/>
    </source>
</evidence>
<dbReference type="GO" id="GO:0006310">
    <property type="term" value="P:DNA recombination"/>
    <property type="evidence" value="ECO:0007669"/>
    <property type="project" value="InterPro"/>
</dbReference>
<comment type="caution">
    <text evidence="1">The sequence shown here is derived from an EMBL/GenBank/DDBJ whole genome shotgun (WGS) entry which is preliminary data.</text>
</comment>
<reference evidence="2" key="1">
    <citation type="journal article" date="2014" name="FEMS Microbiol. Lett.">
        <title>Draft Genomic DNA Sequence of the Facultatively Methylotrophic Bacterium Acidomonas methanolica type strain MB58.</title>
        <authorList>
            <person name="Higashiura N."/>
            <person name="Hadano H."/>
            <person name="Hirakawa H."/>
            <person name="Matsutani M."/>
            <person name="Takabe S."/>
            <person name="Matsushita K."/>
            <person name="Azuma Y."/>
        </authorList>
    </citation>
    <scope>NUCLEOTIDE SEQUENCE [LARGE SCALE GENOMIC DNA]</scope>
    <source>
        <strain evidence="2">MB58</strain>
    </source>
</reference>
<name>A0A023D6E6_ACIMT</name>
<dbReference type="EMBL" id="BAND01000076">
    <property type="protein sequence ID" value="GAJ29718.1"/>
    <property type="molecule type" value="Genomic_DNA"/>
</dbReference>
<dbReference type="InterPro" id="IPR036614">
    <property type="entry name" value="RusA-like_sf"/>
</dbReference>
<organism evidence="1 2">
    <name type="scientific">Acidomonas methanolica NBRC 104435</name>
    <dbReference type="NCBI Taxonomy" id="1231351"/>
    <lineage>
        <taxon>Bacteria</taxon>
        <taxon>Pseudomonadati</taxon>
        <taxon>Pseudomonadota</taxon>
        <taxon>Alphaproteobacteria</taxon>
        <taxon>Acetobacterales</taxon>
        <taxon>Acetobacteraceae</taxon>
        <taxon>Acidomonas</taxon>
    </lineage>
</organism>